<dbReference type="PATRIC" id="fig|1003195.11.peg.465"/>
<sequence>MTAYAVPRTVPLMTSPHGDSPPHEPADVVVRCRDNPSVGVRFRDRFRDDQDSARYTVEAWAPGLTARVDEVVAWFTDPDLAPFLESLAADYRGWRGERRWRTDNRDLAVSAVFRSGGHVGLTWTLRPWRNAAGGWGASVTTWLEAGEQMSALAAGIRHFLTASPGCRG</sequence>
<evidence type="ECO:0000313" key="3">
    <source>
        <dbReference type="Proteomes" id="UP000007842"/>
    </source>
</evidence>
<dbReference type="Proteomes" id="UP000007842">
    <property type="component" value="Plasmid pSCATT"/>
</dbReference>
<dbReference type="AlphaFoldDB" id="F8JM26"/>
<evidence type="ECO:0000313" key="2">
    <source>
        <dbReference type="EMBL" id="AEW99450.1"/>
    </source>
</evidence>
<dbReference type="InterPro" id="IPR046196">
    <property type="entry name" value="DUF6228"/>
</dbReference>
<dbReference type="KEGG" id="sct:SCAT_p0482"/>
<accession>G8XFA8</accession>
<dbReference type="KEGG" id="scy:SCATT_p12570"/>
<keyword evidence="3" id="KW-1185">Reference proteome</keyword>
<dbReference type="HOGENOM" id="CLU_1757832_0_0_11"/>
<reference evidence="3" key="1">
    <citation type="submission" date="2011-12" db="EMBL/GenBank/DDBJ databases">
        <title>Complete genome sequence of Streptomyces cattleya strain DSM 46488.</title>
        <authorList>
            <person name="Ou H.-Y."/>
            <person name="Li P."/>
            <person name="Zhao C."/>
            <person name="O'Hagan D."/>
            <person name="Deng Z."/>
        </authorList>
    </citation>
    <scope>NUCLEOTIDE SEQUENCE [LARGE SCALE GENOMIC DNA]</scope>
    <source>
        <strain evidence="3">ATCC 35852 / DSM 46488 / JCM 4925 / NBRC 14057 / NRRL 8057</strain>
        <plasmid evidence="3">Plasmid pSCATT</plasmid>
    </source>
</reference>
<keyword evidence="2" id="KW-0614">Plasmid</keyword>
<geneLocation type="plasmid" evidence="2 3">
    <name>pSCATT</name>
</geneLocation>
<evidence type="ECO:0000256" key="1">
    <source>
        <dbReference type="SAM" id="MobiDB-lite"/>
    </source>
</evidence>
<gene>
    <name evidence="2" type="ordered locus">SCATT_p12570</name>
</gene>
<feature type="region of interest" description="Disordered" evidence="1">
    <location>
        <begin position="1"/>
        <end position="25"/>
    </location>
</feature>
<dbReference type="Pfam" id="PF19739">
    <property type="entry name" value="DUF6228"/>
    <property type="match status" value="1"/>
</dbReference>
<organism evidence="2 3">
    <name type="scientific">Streptantibioticus cattleyicolor (strain ATCC 35852 / DSM 46488 / JCM 4925 / NBRC 14057 / NRRL 8057)</name>
    <name type="common">Streptomyces cattleya</name>
    <dbReference type="NCBI Taxonomy" id="1003195"/>
    <lineage>
        <taxon>Bacteria</taxon>
        <taxon>Bacillati</taxon>
        <taxon>Actinomycetota</taxon>
        <taxon>Actinomycetes</taxon>
        <taxon>Kitasatosporales</taxon>
        <taxon>Streptomycetaceae</taxon>
        <taxon>Streptantibioticus</taxon>
    </lineage>
</organism>
<dbReference type="EMBL" id="CP003229">
    <property type="protein sequence ID" value="AEW99450.1"/>
    <property type="molecule type" value="Genomic_DNA"/>
</dbReference>
<name>F8JM26_STREN</name>
<protein>
    <submittedName>
        <fullName evidence="2">Uncharacterized protein</fullName>
    </submittedName>
</protein>
<accession>F8JM26</accession>
<dbReference type="OrthoDB" id="4548929at2"/>
<proteinExistence type="predicted"/>